<feature type="domain" description="Major facilitator superfamily (MFS) profile" evidence="7">
    <location>
        <begin position="54"/>
        <end position="572"/>
    </location>
</feature>
<dbReference type="InterPro" id="IPR036259">
    <property type="entry name" value="MFS_trans_sf"/>
</dbReference>
<dbReference type="GO" id="GO:0022857">
    <property type="term" value="F:transmembrane transporter activity"/>
    <property type="evidence" value="ECO:0007669"/>
    <property type="project" value="InterPro"/>
</dbReference>
<reference evidence="8" key="1">
    <citation type="submission" date="2015-01" db="EMBL/GenBank/DDBJ databases">
        <title>The Genome Sequence of Cladophialophora bantiana CBS 173.52.</title>
        <authorList>
            <consortium name="The Broad Institute Genomics Platform"/>
            <person name="Cuomo C."/>
            <person name="de Hoog S."/>
            <person name="Gorbushina A."/>
            <person name="Stielow B."/>
            <person name="Teixiera M."/>
            <person name="Abouelleil A."/>
            <person name="Chapman S.B."/>
            <person name="Priest M."/>
            <person name="Young S.K."/>
            <person name="Wortman J."/>
            <person name="Nusbaum C."/>
            <person name="Birren B."/>
        </authorList>
    </citation>
    <scope>NUCLEOTIDE SEQUENCE [LARGE SCALE GENOMIC DNA]</scope>
    <source>
        <strain evidence="8">CBS 173.52</strain>
    </source>
</reference>
<keyword evidence="9" id="KW-1185">Reference proteome</keyword>
<feature type="transmembrane region" description="Helical" evidence="6">
    <location>
        <begin position="255"/>
        <end position="276"/>
    </location>
</feature>
<evidence type="ECO:0000313" key="9">
    <source>
        <dbReference type="Proteomes" id="UP000053789"/>
    </source>
</evidence>
<comment type="subcellular location">
    <subcellularLocation>
        <location evidence="1">Membrane</location>
        <topology evidence="1">Multi-pass membrane protein</topology>
    </subcellularLocation>
</comment>
<dbReference type="RefSeq" id="XP_016617507.1">
    <property type="nucleotide sequence ID" value="XM_016766349.1"/>
</dbReference>
<dbReference type="HOGENOM" id="CLU_000960_25_2_1"/>
<feature type="transmembrane region" description="Helical" evidence="6">
    <location>
        <begin position="288"/>
        <end position="305"/>
    </location>
</feature>
<dbReference type="PROSITE" id="PS50850">
    <property type="entry name" value="MFS"/>
    <property type="match status" value="1"/>
</dbReference>
<name>A0A0D2HC16_CLAB1</name>
<evidence type="ECO:0000256" key="4">
    <source>
        <dbReference type="ARBA" id="ARBA00022989"/>
    </source>
</evidence>
<dbReference type="Proteomes" id="UP000053789">
    <property type="component" value="Unassembled WGS sequence"/>
</dbReference>
<keyword evidence="3 6" id="KW-0812">Transmembrane</keyword>
<dbReference type="EMBL" id="KN846992">
    <property type="protein sequence ID" value="KIW90838.1"/>
    <property type="molecule type" value="Genomic_DNA"/>
</dbReference>
<evidence type="ECO:0000256" key="3">
    <source>
        <dbReference type="ARBA" id="ARBA00022692"/>
    </source>
</evidence>
<feature type="transmembrane region" description="Helical" evidence="6">
    <location>
        <begin position="392"/>
        <end position="411"/>
    </location>
</feature>
<evidence type="ECO:0000256" key="2">
    <source>
        <dbReference type="ARBA" id="ARBA00022448"/>
    </source>
</evidence>
<evidence type="ECO:0000259" key="7">
    <source>
        <dbReference type="PROSITE" id="PS50850"/>
    </source>
</evidence>
<dbReference type="PROSITE" id="PS00216">
    <property type="entry name" value="SUGAR_TRANSPORT_1"/>
    <property type="match status" value="1"/>
</dbReference>
<dbReference type="PANTHER" id="PTHR23501:SF109">
    <property type="entry name" value="MAJOR FACILITATOR SUPERFAMILY (MFS) PROFILE DOMAIN-CONTAINING PROTEIN-RELATED"/>
    <property type="match status" value="1"/>
</dbReference>
<dbReference type="GO" id="GO:0005886">
    <property type="term" value="C:plasma membrane"/>
    <property type="evidence" value="ECO:0007669"/>
    <property type="project" value="TreeGrafter"/>
</dbReference>
<dbReference type="GeneID" id="27701549"/>
<feature type="transmembrane region" description="Helical" evidence="6">
    <location>
        <begin position="545"/>
        <end position="564"/>
    </location>
</feature>
<protein>
    <recommendedName>
        <fullName evidence="7">Major facilitator superfamily (MFS) profile domain-containing protein</fullName>
    </recommendedName>
</protein>
<dbReference type="InterPro" id="IPR020846">
    <property type="entry name" value="MFS_dom"/>
</dbReference>
<organism evidence="8 9">
    <name type="scientific">Cladophialophora bantiana (strain ATCC 10958 / CBS 173.52 / CDC B-1940 / NIH 8579)</name>
    <name type="common">Xylohypha bantiana</name>
    <dbReference type="NCBI Taxonomy" id="1442370"/>
    <lineage>
        <taxon>Eukaryota</taxon>
        <taxon>Fungi</taxon>
        <taxon>Dikarya</taxon>
        <taxon>Ascomycota</taxon>
        <taxon>Pezizomycotina</taxon>
        <taxon>Eurotiomycetes</taxon>
        <taxon>Chaetothyriomycetidae</taxon>
        <taxon>Chaetothyriales</taxon>
        <taxon>Herpotrichiellaceae</taxon>
        <taxon>Cladophialophora</taxon>
    </lineage>
</organism>
<keyword evidence="4 6" id="KW-1133">Transmembrane helix</keyword>
<feature type="transmembrane region" description="Helical" evidence="6">
    <location>
        <begin position="180"/>
        <end position="202"/>
    </location>
</feature>
<dbReference type="PANTHER" id="PTHR23501">
    <property type="entry name" value="MAJOR FACILITATOR SUPERFAMILY"/>
    <property type="match status" value="1"/>
</dbReference>
<feature type="transmembrane region" description="Helical" evidence="6">
    <location>
        <begin position="214"/>
        <end position="234"/>
    </location>
</feature>
<feature type="transmembrane region" description="Helical" evidence="6">
    <location>
        <begin position="417"/>
        <end position="440"/>
    </location>
</feature>
<feature type="transmembrane region" description="Helical" evidence="6">
    <location>
        <begin position="326"/>
        <end position="343"/>
    </location>
</feature>
<feature type="transmembrane region" description="Helical" evidence="6">
    <location>
        <begin position="94"/>
        <end position="113"/>
    </location>
</feature>
<proteinExistence type="predicted"/>
<gene>
    <name evidence="8" type="ORF">Z519_08621</name>
</gene>
<feature type="transmembrane region" description="Helical" evidence="6">
    <location>
        <begin position="452"/>
        <end position="475"/>
    </location>
</feature>
<accession>A0A0D2HC16</accession>
<evidence type="ECO:0000313" key="8">
    <source>
        <dbReference type="EMBL" id="KIW90838.1"/>
    </source>
</evidence>
<keyword evidence="5 6" id="KW-0472">Membrane</keyword>
<evidence type="ECO:0000256" key="5">
    <source>
        <dbReference type="ARBA" id="ARBA00023136"/>
    </source>
</evidence>
<dbReference type="OrthoDB" id="4139357at2759"/>
<dbReference type="InterPro" id="IPR005829">
    <property type="entry name" value="Sugar_transporter_CS"/>
</dbReference>
<dbReference type="Pfam" id="PF06609">
    <property type="entry name" value="TRI12"/>
    <property type="match status" value="1"/>
</dbReference>
<feature type="transmembrane region" description="Helical" evidence="6">
    <location>
        <begin position="56"/>
        <end position="82"/>
    </location>
</feature>
<dbReference type="InterPro" id="IPR010573">
    <property type="entry name" value="MFS_Str1/Tri12-like"/>
</dbReference>
<dbReference type="CDD" id="cd06179">
    <property type="entry name" value="MFS_TRI12_like"/>
    <property type="match status" value="1"/>
</dbReference>
<evidence type="ECO:0000256" key="1">
    <source>
        <dbReference type="ARBA" id="ARBA00004141"/>
    </source>
</evidence>
<evidence type="ECO:0000256" key="6">
    <source>
        <dbReference type="SAM" id="Phobius"/>
    </source>
</evidence>
<dbReference type="VEuPathDB" id="FungiDB:Z519_08621"/>
<sequence length="592" mass="63908">MTALEEEKSSAEQHEYHGLQLTLTQTQTTDEEIDSRAIGGDSAAALPKNYFRSSSFLGTMLGFGLGYQATYIFFVMQSILLYPYISPAMGNPPNIVWVTLSSIVAQTAIFPVVGRLSDIFGRRYFFLCGNALSVVGNLICSRAVKSEMLIAGQTLAGLATCCQQTCTSALPELVPNKHRFIAVSFLWAWLFPLMVFIPPVGIALCSNINEGWRWIYYLPAIMAGLAFILLFFFYHPPDFRLLHRNQTKWQALARIDWVGLGIYLGSIVCFLLGISWGGQQYPWGSPRVIATICVGPVGFASFLLWGKFVPAEGRLIPFYLFKNRDYVAFAITGAVGSMIFYALNVVYGQETTNLFGASQRKSGWYSLAITAGAPAGQLLGGALTKPLGHTRLQLIATCVTFTSLIGGMAGVTRNTPAMSVAFTTISAIMIGYMEVVSQVGAPMVAKDKDIGVAYAVVAAFRTLMSALATSIYVTILQNQLTQNVPKYVVPAAVQAGLPKESVPNVLQAIASGVESNLEAVPGVDAAVLVAVGSAVKTAYEVTFKVIFLVSIVFGAISIAAACTARDLDPHMTSSISRRLQHVPVKVAPSQEE</sequence>
<keyword evidence="2" id="KW-0813">Transport</keyword>
<dbReference type="AlphaFoldDB" id="A0A0D2HC16"/>
<dbReference type="SUPFAM" id="SSF103473">
    <property type="entry name" value="MFS general substrate transporter"/>
    <property type="match status" value="1"/>
</dbReference>
<dbReference type="InterPro" id="IPR053791">
    <property type="entry name" value="MFS_Tri12-like"/>
</dbReference>
<dbReference type="Gene3D" id="1.20.1250.20">
    <property type="entry name" value="MFS general substrate transporter like domains"/>
    <property type="match status" value="2"/>
</dbReference>